<dbReference type="RefSeq" id="WP_249328947.1">
    <property type="nucleotide sequence ID" value="NZ_CP060635.1"/>
</dbReference>
<sequence length="545" mass="63537">MKNVRVLDCTLRDGGRIIDCAFDNQEILEISNRLAEAKIDIIEIGFLRDGRKVQYKGNSTFFTDVEQIRPFINKENKNTIYAAFIDFGMCDIDNLKPFDGTSIDAIRFGFTKNNYDESKEEVVRWINIIRDRGYKLFIQGVNSLNYTDRELLEIVDMVNNVHPYSFGIVDTYGAMYMDDVDRLYSLIDHNMLPDICINFHSHNNYQLSFAFAQEVIKLSGTSNRKIIIDGTLGGMGKVAGNLNLELIVDYLVRKKHYDYEFEEILDMLDDYIYKYSLEHKWGYSTAAMMAGIYKSHPNNVIYLTEKFRLDTKDIGKILSMIDPVMRQRYDYDNIQRLYTEYVADKIDDHEALNYLRELAHDKEVFVMVPGNTLNTHREIIDRYIEEKKPIVISVNFVADEPIAFAFFGNQKRYSRLKVKRVTRHTIISSNIESDDQNDVIVNYHSLINRGYNYFENSTIMLLNLLRRINPNKITIAGFDGFSEETEKNYSDESFQNERHVNEFAMLNKEITEMLGEIIDIMSPACEFNILTPSIYAERLNLSKTK</sequence>
<dbReference type="KEGG" id="whj:H9Q79_00330"/>
<dbReference type="CDD" id="cd07944">
    <property type="entry name" value="DRE_TIM_HOA_like"/>
    <property type="match status" value="1"/>
</dbReference>
<dbReference type="InterPro" id="IPR000891">
    <property type="entry name" value="PYR_CT"/>
</dbReference>
<dbReference type="SUPFAM" id="SSF51569">
    <property type="entry name" value="Aldolase"/>
    <property type="match status" value="1"/>
</dbReference>
<dbReference type="Proteomes" id="UP000515860">
    <property type="component" value="Chromosome"/>
</dbReference>
<proteinExistence type="predicted"/>
<evidence type="ECO:0000259" key="2">
    <source>
        <dbReference type="Pfam" id="PF00682"/>
    </source>
</evidence>
<dbReference type="Pfam" id="PF00682">
    <property type="entry name" value="HMGL-like"/>
    <property type="match status" value="1"/>
</dbReference>
<keyword evidence="1" id="KW-0464">Manganese</keyword>
<dbReference type="Gene3D" id="3.20.20.70">
    <property type="entry name" value="Aldolase class I"/>
    <property type="match status" value="1"/>
</dbReference>
<keyword evidence="4" id="KW-1185">Reference proteome</keyword>
<evidence type="ECO:0000313" key="3">
    <source>
        <dbReference type="EMBL" id="QNM08802.1"/>
    </source>
</evidence>
<dbReference type="GO" id="GO:0003852">
    <property type="term" value="F:2-isopropylmalate synthase activity"/>
    <property type="evidence" value="ECO:0007669"/>
    <property type="project" value="TreeGrafter"/>
</dbReference>
<gene>
    <name evidence="3" type="ORF">H9Q79_00330</name>
</gene>
<dbReference type="AlphaFoldDB" id="A0A7G9GDC0"/>
<evidence type="ECO:0000313" key="4">
    <source>
        <dbReference type="Proteomes" id="UP000515860"/>
    </source>
</evidence>
<feature type="domain" description="Pyruvate carboxyltransferase" evidence="2">
    <location>
        <begin position="4"/>
        <end position="267"/>
    </location>
</feature>
<dbReference type="InterPro" id="IPR013785">
    <property type="entry name" value="Aldolase_TIM"/>
</dbReference>
<protein>
    <submittedName>
        <fullName evidence="3">Aldolase catalytic domain-containing protein</fullName>
    </submittedName>
</protein>
<organism evidence="3 4">
    <name type="scientific">Wansuia hejianensis</name>
    <dbReference type="NCBI Taxonomy" id="2763667"/>
    <lineage>
        <taxon>Bacteria</taxon>
        <taxon>Bacillati</taxon>
        <taxon>Bacillota</taxon>
        <taxon>Clostridia</taxon>
        <taxon>Lachnospirales</taxon>
        <taxon>Lachnospiraceae</taxon>
        <taxon>Wansuia</taxon>
    </lineage>
</organism>
<name>A0A7G9GDC0_9FIRM</name>
<dbReference type="InterPro" id="IPR050073">
    <property type="entry name" value="2-IPM_HCS-like"/>
</dbReference>
<evidence type="ECO:0000256" key="1">
    <source>
        <dbReference type="ARBA" id="ARBA00023211"/>
    </source>
</evidence>
<dbReference type="GO" id="GO:0009098">
    <property type="term" value="P:L-leucine biosynthetic process"/>
    <property type="evidence" value="ECO:0007669"/>
    <property type="project" value="TreeGrafter"/>
</dbReference>
<dbReference type="PANTHER" id="PTHR10277:SF9">
    <property type="entry name" value="2-ISOPROPYLMALATE SYNTHASE 1, CHLOROPLASTIC-RELATED"/>
    <property type="match status" value="1"/>
</dbReference>
<dbReference type="PANTHER" id="PTHR10277">
    <property type="entry name" value="HOMOCITRATE SYNTHASE-RELATED"/>
    <property type="match status" value="1"/>
</dbReference>
<reference evidence="3 4" key="1">
    <citation type="submission" date="2020-08" db="EMBL/GenBank/DDBJ databases">
        <authorList>
            <person name="Liu C."/>
            <person name="Sun Q."/>
        </authorList>
    </citation>
    <scope>NUCLEOTIDE SEQUENCE [LARGE SCALE GENOMIC DNA]</scope>
    <source>
        <strain evidence="3 4">NSJ-29</strain>
    </source>
</reference>
<dbReference type="EMBL" id="CP060635">
    <property type="protein sequence ID" value="QNM08802.1"/>
    <property type="molecule type" value="Genomic_DNA"/>
</dbReference>
<accession>A0A7G9GDC0</accession>